<dbReference type="AlphaFoldDB" id="A0A0F9LFW6"/>
<feature type="non-terminal residue" evidence="4">
    <location>
        <position position="1"/>
    </location>
</feature>
<feature type="domain" description="NADH:flavin oxidoreductase/NADH oxidase N-terminal" evidence="3">
    <location>
        <begin position="304"/>
        <end position="367"/>
    </location>
</feature>
<dbReference type="EMBL" id="LAZR01007307">
    <property type="protein sequence ID" value="KKM86106.1"/>
    <property type="molecule type" value="Genomic_DNA"/>
</dbReference>
<keyword evidence="1" id="KW-0285">Flavoprotein</keyword>
<dbReference type="PANTHER" id="PTHR43656:SF2">
    <property type="entry name" value="BINDING OXIDOREDUCTASE, PUTATIVE (AFU_ORTHOLOGUE AFUA_2G08260)-RELATED"/>
    <property type="match status" value="1"/>
</dbReference>
<protein>
    <recommendedName>
        <fullName evidence="3">NADH:flavin oxidoreductase/NADH oxidase N-terminal domain-containing protein</fullName>
    </recommendedName>
</protein>
<organism evidence="4">
    <name type="scientific">marine sediment metagenome</name>
    <dbReference type="NCBI Taxonomy" id="412755"/>
    <lineage>
        <taxon>unclassified sequences</taxon>
        <taxon>metagenomes</taxon>
        <taxon>ecological metagenomes</taxon>
    </lineage>
</organism>
<gene>
    <name evidence="4" type="ORF">LCGC14_1282310</name>
</gene>
<dbReference type="InterPro" id="IPR001155">
    <property type="entry name" value="OxRdtase_FMN_N"/>
</dbReference>
<evidence type="ECO:0000256" key="2">
    <source>
        <dbReference type="ARBA" id="ARBA00023002"/>
    </source>
</evidence>
<dbReference type="InterPro" id="IPR013785">
    <property type="entry name" value="Aldolase_TIM"/>
</dbReference>
<evidence type="ECO:0000313" key="4">
    <source>
        <dbReference type="EMBL" id="KKM86106.1"/>
    </source>
</evidence>
<dbReference type="Pfam" id="PF00724">
    <property type="entry name" value="Oxidored_FMN"/>
    <property type="match status" value="2"/>
</dbReference>
<dbReference type="CDD" id="cd02803">
    <property type="entry name" value="OYE_like_FMN_family"/>
    <property type="match status" value="1"/>
</dbReference>
<comment type="caution">
    <text evidence="4">The sequence shown here is derived from an EMBL/GenBank/DDBJ whole genome shotgun (WGS) entry which is preliminary data.</text>
</comment>
<sequence>MSILYEPFKIGKLEVRNRFVRSATLENMATEAGEVTESLVKLHSTLAKGQVGLIIPGYMYVNPLGRALKFQTGIYNDALIPGLKRLTDAIHREGGKVAFQIVHAGMQTFERLIGRRPAGPTGEILNPVSIEYSREITEEEIEDSIEDFVDAAKRAVKSGADGIQIHSAHGYLINQFISPFYNRRDDKWGGSDESRFRYLREIVIKIKKILPSEIPLFIKLNSHDYTPDEGITPPLAAKYSDWLIKLGIDAIEVSCGSTAFSVFNMSRGDVPVEAIVQAVPDYLKDMATGLYQDMVGKFDLEEGYNLEAAKVIKKKIKNTPLMLVGGLRSKNFMEEVIEKQYADFISMSRPFIREPFLVKGFKEGKKDKVACISCNRCLGALHNDYPVRCYTNNWPEKRIITTYFPE</sequence>
<name>A0A0F9LFW6_9ZZZZ</name>
<dbReference type="InterPro" id="IPR051799">
    <property type="entry name" value="NADH_flavin_oxidoreductase"/>
</dbReference>
<dbReference type="Gene3D" id="3.20.20.70">
    <property type="entry name" value="Aldolase class I"/>
    <property type="match status" value="1"/>
</dbReference>
<reference evidence="4" key="1">
    <citation type="journal article" date="2015" name="Nature">
        <title>Complex archaea that bridge the gap between prokaryotes and eukaryotes.</title>
        <authorList>
            <person name="Spang A."/>
            <person name="Saw J.H."/>
            <person name="Jorgensen S.L."/>
            <person name="Zaremba-Niedzwiedzka K."/>
            <person name="Martijn J."/>
            <person name="Lind A.E."/>
            <person name="van Eijk R."/>
            <person name="Schleper C."/>
            <person name="Guy L."/>
            <person name="Ettema T.J."/>
        </authorList>
    </citation>
    <scope>NUCLEOTIDE SEQUENCE</scope>
</reference>
<dbReference type="GO" id="GO:0016491">
    <property type="term" value="F:oxidoreductase activity"/>
    <property type="evidence" value="ECO:0007669"/>
    <property type="project" value="UniProtKB-KW"/>
</dbReference>
<accession>A0A0F9LFW6</accession>
<feature type="domain" description="NADH:flavin oxidoreductase/NADH oxidase N-terminal" evidence="3">
    <location>
        <begin position="4"/>
        <end position="253"/>
    </location>
</feature>
<evidence type="ECO:0000256" key="1">
    <source>
        <dbReference type="ARBA" id="ARBA00022630"/>
    </source>
</evidence>
<dbReference type="PANTHER" id="PTHR43656">
    <property type="entry name" value="BINDING OXIDOREDUCTASE, PUTATIVE (AFU_ORTHOLOGUE AFUA_2G08260)-RELATED"/>
    <property type="match status" value="1"/>
</dbReference>
<evidence type="ECO:0000259" key="3">
    <source>
        <dbReference type="Pfam" id="PF00724"/>
    </source>
</evidence>
<dbReference type="GO" id="GO:0010181">
    <property type="term" value="F:FMN binding"/>
    <property type="evidence" value="ECO:0007669"/>
    <property type="project" value="InterPro"/>
</dbReference>
<keyword evidence="2" id="KW-0560">Oxidoreductase</keyword>
<proteinExistence type="predicted"/>
<dbReference type="SUPFAM" id="SSF51395">
    <property type="entry name" value="FMN-linked oxidoreductases"/>
    <property type="match status" value="1"/>
</dbReference>